<accession>A0A166YX74</accession>
<feature type="transmembrane region" description="Helical" evidence="1">
    <location>
        <begin position="16"/>
        <end position="34"/>
    </location>
</feature>
<dbReference type="OrthoDB" id="10388928at2759"/>
<organism evidence="2 3">
    <name type="scientific">Beauveria brongniartii RCEF 3172</name>
    <dbReference type="NCBI Taxonomy" id="1081107"/>
    <lineage>
        <taxon>Eukaryota</taxon>
        <taxon>Fungi</taxon>
        <taxon>Dikarya</taxon>
        <taxon>Ascomycota</taxon>
        <taxon>Pezizomycotina</taxon>
        <taxon>Sordariomycetes</taxon>
        <taxon>Hypocreomycetidae</taxon>
        <taxon>Hypocreales</taxon>
        <taxon>Cordycipitaceae</taxon>
        <taxon>Beauveria</taxon>
        <taxon>Beauveria brongniartii</taxon>
    </lineage>
</organism>
<evidence type="ECO:0000313" key="3">
    <source>
        <dbReference type="Proteomes" id="UP000076863"/>
    </source>
</evidence>
<evidence type="ECO:0000313" key="2">
    <source>
        <dbReference type="EMBL" id="OAA37339.1"/>
    </source>
</evidence>
<feature type="transmembrane region" description="Helical" evidence="1">
    <location>
        <begin position="46"/>
        <end position="67"/>
    </location>
</feature>
<name>A0A166YX74_9HYPO</name>
<reference evidence="2 3" key="1">
    <citation type="journal article" date="2016" name="Genome Biol. Evol.">
        <title>Divergent and convergent evolution of fungal pathogenicity.</title>
        <authorList>
            <person name="Shang Y."/>
            <person name="Xiao G."/>
            <person name="Zheng P."/>
            <person name="Cen K."/>
            <person name="Zhan S."/>
            <person name="Wang C."/>
        </authorList>
    </citation>
    <scope>NUCLEOTIDE SEQUENCE [LARGE SCALE GENOMIC DNA]</scope>
    <source>
        <strain evidence="2 3">RCEF 3172</strain>
    </source>
</reference>
<keyword evidence="1" id="KW-0472">Membrane</keyword>
<dbReference type="AlphaFoldDB" id="A0A166YX74"/>
<feature type="transmembrane region" description="Helical" evidence="1">
    <location>
        <begin position="142"/>
        <end position="161"/>
    </location>
</feature>
<dbReference type="EMBL" id="AZHA01000031">
    <property type="protein sequence ID" value="OAA37339.1"/>
    <property type="molecule type" value="Genomic_DNA"/>
</dbReference>
<comment type="caution">
    <text evidence="2">The sequence shown here is derived from an EMBL/GenBank/DDBJ whole genome shotgun (WGS) entry which is preliminary data.</text>
</comment>
<sequence length="212" mass="24687">MPLQQPPVSGYLLRRALARVFKFLRLLEFLFARLHRYTRARLNNDHSCMVFLAATLLSITPIFFYRIHADAARMAHHAYGVGRDLGEVVRKNMLANRFLTVSLAIRALGVIRTGSVGNGVHRALLDTDMFQYSLLNQRERFAATYETFFLPGAMCLAFLYADGNGRLRRLIPRAYELLTRFYLRLLREPETLFRNPIPPRVRPIVWIARRRH</sequence>
<keyword evidence="1" id="KW-1133">Transmembrane helix</keyword>
<keyword evidence="3" id="KW-1185">Reference proteome</keyword>
<gene>
    <name evidence="2" type="ORF">BBO_07721</name>
</gene>
<dbReference type="Proteomes" id="UP000076863">
    <property type="component" value="Unassembled WGS sequence"/>
</dbReference>
<protein>
    <submittedName>
        <fullName evidence="2">Uncharacterized protein</fullName>
    </submittedName>
</protein>
<keyword evidence="1" id="KW-0812">Transmembrane</keyword>
<evidence type="ECO:0000256" key="1">
    <source>
        <dbReference type="SAM" id="Phobius"/>
    </source>
</evidence>
<proteinExistence type="predicted"/>